<dbReference type="EMBL" id="JBHTOP010000004">
    <property type="protein sequence ID" value="MFD1671035.1"/>
    <property type="molecule type" value="Genomic_DNA"/>
</dbReference>
<sequence length="261" mass="28977">MDKQLNTLISGFMEPNQNVMTWLDRVHVATLTISNIFKGMVNEIDGGLDPDDAKLLDDITDEQQAMMQELKKSEEFAGLFDGADGTDDAVDDEHDDQDFPELFSNALSFACYDFVSLGAIDDATSIEAIQAVGDNIFGMSGEPAEIIEDIQAYNEANMPRFYEVLTNLINEVSDISGDMPWVKYPQGDSNAGIDFIEMYTNLAAMYFAYKAEFDQELEANYRLLLEKMIQSVHLSADQALTEAQIQGVVDTSVTQIKSNLA</sequence>
<protein>
    <submittedName>
        <fullName evidence="1">Uncharacterized protein</fullName>
    </submittedName>
</protein>
<keyword evidence="2" id="KW-1185">Reference proteome</keyword>
<dbReference type="Proteomes" id="UP001597267">
    <property type="component" value="Unassembled WGS sequence"/>
</dbReference>
<organism evidence="1 2">
    <name type="scientific">Agrilactobacillus yilanensis</name>
    <dbReference type="NCBI Taxonomy" id="2485997"/>
    <lineage>
        <taxon>Bacteria</taxon>
        <taxon>Bacillati</taxon>
        <taxon>Bacillota</taxon>
        <taxon>Bacilli</taxon>
        <taxon>Lactobacillales</taxon>
        <taxon>Lactobacillaceae</taxon>
        <taxon>Agrilactobacillus</taxon>
    </lineage>
</organism>
<evidence type="ECO:0000313" key="1">
    <source>
        <dbReference type="EMBL" id="MFD1671035.1"/>
    </source>
</evidence>
<accession>A0ABW4J744</accession>
<comment type="caution">
    <text evidence="1">The sequence shown here is derived from an EMBL/GenBank/DDBJ whole genome shotgun (WGS) entry which is preliminary data.</text>
</comment>
<name>A0ABW4J744_9LACO</name>
<evidence type="ECO:0000313" key="2">
    <source>
        <dbReference type="Proteomes" id="UP001597267"/>
    </source>
</evidence>
<proteinExistence type="predicted"/>
<reference evidence="2" key="1">
    <citation type="journal article" date="2019" name="Int. J. Syst. Evol. Microbiol.">
        <title>The Global Catalogue of Microorganisms (GCM) 10K type strain sequencing project: providing services to taxonomists for standard genome sequencing and annotation.</title>
        <authorList>
            <consortium name="The Broad Institute Genomics Platform"/>
            <consortium name="The Broad Institute Genome Sequencing Center for Infectious Disease"/>
            <person name="Wu L."/>
            <person name="Ma J."/>
        </authorList>
    </citation>
    <scope>NUCLEOTIDE SEQUENCE [LARGE SCALE GENOMIC DNA]</scope>
    <source>
        <strain evidence="2">CCM 8896</strain>
    </source>
</reference>
<gene>
    <name evidence="1" type="ORF">ACFQ5M_02865</name>
</gene>
<dbReference type="RefSeq" id="WP_125715039.1">
    <property type="nucleotide sequence ID" value="NZ_JBHTOP010000004.1"/>
</dbReference>